<proteinExistence type="predicted"/>
<dbReference type="Proteomes" id="UP000219612">
    <property type="component" value="Unassembled WGS sequence"/>
</dbReference>
<evidence type="ECO:0008006" key="3">
    <source>
        <dbReference type="Google" id="ProtNLM"/>
    </source>
</evidence>
<accession>A0A285GZV0</accession>
<gene>
    <name evidence="1" type="ORF">SAMN05421748_103173</name>
</gene>
<reference evidence="1 2" key="1">
    <citation type="submission" date="2017-09" db="EMBL/GenBank/DDBJ databases">
        <authorList>
            <person name="Ehlers B."/>
            <person name="Leendertz F.H."/>
        </authorList>
    </citation>
    <scope>NUCLEOTIDE SEQUENCE [LARGE SCALE GENOMIC DNA]</scope>
    <source>
        <strain evidence="1 2">CGMCC 4.6857</strain>
    </source>
</reference>
<dbReference type="RefSeq" id="WP_097319396.1">
    <property type="nucleotide sequence ID" value="NZ_OBDY01000003.1"/>
</dbReference>
<organism evidence="1 2">
    <name type="scientific">Paractinoplanes atraurantiacus</name>
    <dbReference type="NCBI Taxonomy" id="1036182"/>
    <lineage>
        <taxon>Bacteria</taxon>
        <taxon>Bacillati</taxon>
        <taxon>Actinomycetota</taxon>
        <taxon>Actinomycetes</taxon>
        <taxon>Micromonosporales</taxon>
        <taxon>Micromonosporaceae</taxon>
        <taxon>Paractinoplanes</taxon>
    </lineage>
</organism>
<evidence type="ECO:0000313" key="1">
    <source>
        <dbReference type="EMBL" id="SNY28998.1"/>
    </source>
</evidence>
<keyword evidence="2" id="KW-1185">Reference proteome</keyword>
<evidence type="ECO:0000313" key="2">
    <source>
        <dbReference type="Proteomes" id="UP000219612"/>
    </source>
</evidence>
<protein>
    <recommendedName>
        <fullName evidence="3">Phage terminase-like protein, large subunit, contains N-terminal HTH domain</fullName>
    </recommendedName>
</protein>
<dbReference type="Gene3D" id="3.40.50.300">
    <property type="entry name" value="P-loop containing nucleotide triphosphate hydrolases"/>
    <property type="match status" value="1"/>
</dbReference>
<dbReference type="AlphaFoldDB" id="A0A285GZV0"/>
<dbReference type="EMBL" id="OBDY01000003">
    <property type="protein sequence ID" value="SNY28998.1"/>
    <property type="molecule type" value="Genomic_DNA"/>
</dbReference>
<dbReference type="InterPro" id="IPR027417">
    <property type="entry name" value="P-loop_NTPase"/>
</dbReference>
<sequence length="541" mass="60080">MKKTTSARSSGPQIQPVELHVGMSPEEIFAAYGLTCPPRVGTLRNPARKTYGGRVARIQTLLGQPPMPWQRYAADVALEVDPETQALAYRDVTCLVPRQSGKTTLVLGVKGHRALEMGKEARRHKPSQGRRQRILYAAQNRIAAREKFVDDHLPILEASPLKARFRTRLTNGSEAIIWDTGAYDGITSNTPTAGHGKTLDLGFEDEFFAAEDHRLEQAYSPAMVTRWSPQHWRVSTEGTEQSLYLAAKVELGREIVAAGAATQICYLEWSDLEGDRDDPATWLRCMPALCPSEDDECRCSPYWRHTVTLSTIRGELDKFRNRTDEFDRAYLNRREGSVLAPDPNLPSPAVFATRVDERARPGEVVAFGMEMTRARDVGAIVAVWPGVDHHRHMKVIEYRPGIDWMVGRALELQERWNPVAWGLDVVGPVRALLTALVDAGLKLPSGEPERGQLATPNAGDVAAAAGMVATGIRDGWLWHEDQKALNDAYKLARSRPLGDSWAFDRKVGDCSTLIAGAVGLWALETRKHLAVEAINPWDQVF</sequence>
<name>A0A285GZV0_9ACTN</name>
<dbReference type="OrthoDB" id="3188010at2"/>